<keyword evidence="11" id="KW-1185">Reference proteome</keyword>
<evidence type="ECO:0000256" key="1">
    <source>
        <dbReference type="ARBA" id="ARBA00001941"/>
    </source>
</evidence>
<evidence type="ECO:0000259" key="9">
    <source>
        <dbReference type="PROSITE" id="PS50941"/>
    </source>
</evidence>
<keyword evidence="6" id="KW-0119">Carbohydrate metabolism</keyword>
<name>A0A1Y1ZCT7_9FUNG</name>
<feature type="signal peptide" evidence="8">
    <location>
        <begin position="1"/>
        <end position="19"/>
    </location>
</feature>
<dbReference type="PANTHER" id="PTHR46471">
    <property type="entry name" value="CHITIN DEACETYLASE"/>
    <property type="match status" value="1"/>
</dbReference>
<evidence type="ECO:0000313" key="10">
    <source>
        <dbReference type="EMBL" id="ORY08090.1"/>
    </source>
</evidence>
<feature type="domain" description="Chitin-binding type-1" evidence="9">
    <location>
        <begin position="277"/>
        <end position="320"/>
    </location>
</feature>
<gene>
    <name evidence="10" type="ORF">LY90DRAFT_465520</name>
</gene>
<comment type="cofactor">
    <cofactor evidence="1">
        <name>Co(2+)</name>
        <dbReference type="ChEBI" id="CHEBI:48828"/>
    </cofactor>
</comment>
<dbReference type="GO" id="GO:0008061">
    <property type="term" value="F:chitin binding"/>
    <property type="evidence" value="ECO:0007669"/>
    <property type="project" value="UniProtKB-UniRule"/>
</dbReference>
<organism evidence="10 11">
    <name type="scientific">Neocallimastix californiae</name>
    <dbReference type="NCBI Taxonomy" id="1754190"/>
    <lineage>
        <taxon>Eukaryota</taxon>
        <taxon>Fungi</taxon>
        <taxon>Fungi incertae sedis</taxon>
        <taxon>Chytridiomycota</taxon>
        <taxon>Chytridiomycota incertae sedis</taxon>
        <taxon>Neocallimastigomycetes</taxon>
        <taxon>Neocallimastigales</taxon>
        <taxon>Neocallimastigaceae</taxon>
        <taxon>Neocallimastix</taxon>
    </lineage>
</organism>
<proteinExistence type="predicted"/>
<dbReference type="InterPro" id="IPR001002">
    <property type="entry name" value="Chitin-bd_1"/>
</dbReference>
<protein>
    <recommendedName>
        <fullName evidence="9">Chitin-binding type-1 domain-containing protein</fullName>
    </recommendedName>
</protein>
<evidence type="ECO:0000256" key="2">
    <source>
        <dbReference type="ARBA" id="ARBA00022669"/>
    </source>
</evidence>
<evidence type="ECO:0000256" key="4">
    <source>
        <dbReference type="ARBA" id="ARBA00022729"/>
    </source>
</evidence>
<dbReference type="Proteomes" id="UP000193920">
    <property type="component" value="Unassembled WGS sequence"/>
</dbReference>
<keyword evidence="3" id="KW-0479">Metal-binding</keyword>
<dbReference type="Pfam" id="PF00187">
    <property type="entry name" value="Chitin_bind_1"/>
    <property type="match status" value="1"/>
</dbReference>
<dbReference type="PANTHER" id="PTHR46471:SF2">
    <property type="entry name" value="CHITIN DEACETYLASE-RELATED"/>
    <property type="match status" value="1"/>
</dbReference>
<dbReference type="STRING" id="1754190.A0A1Y1ZCT7"/>
<dbReference type="GO" id="GO:0016787">
    <property type="term" value="F:hydrolase activity"/>
    <property type="evidence" value="ECO:0007669"/>
    <property type="project" value="UniProtKB-KW"/>
</dbReference>
<dbReference type="Gene3D" id="3.30.60.10">
    <property type="entry name" value="Endochitinase-like"/>
    <property type="match status" value="2"/>
</dbReference>
<feature type="disulfide bond" evidence="7">
    <location>
        <begin position="293"/>
        <end position="307"/>
    </location>
</feature>
<evidence type="ECO:0000256" key="7">
    <source>
        <dbReference type="PROSITE-ProRule" id="PRU00261"/>
    </source>
</evidence>
<evidence type="ECO:0000256" key="6">
    <source>
        <dbReference type="ARBA" id="ARBA00023277"/>
    </source>
</evidence>
<dbReference type="PROSITE" id="PS50941">
    <property type="entry name" value="CHIT_BIND_I_2"/>
    <property type="match status" value="1"/>
</dbReference>
<dbReference type="SUPFAM" id="SSF57016">
    <property type="entry name" value="Plant lectins/antimicrobial peptides"/>
    <property type="match status" value="2"/>
</dbReference>
<dbReference type="OrthoDB" id="2123093at2759"/>
<dbReference type="AlphaFoldDB" id="A0A1Y1ZCT7"/>
<evidence type="ECO:0000256" key="8">
    <source>
        <dbReference type="SAM" id="SignalP"/>
    </source>
</evidence>
<reference evidence="10 11" key="1">
    <citation type="submission" date="2016-08" db="EMBL/GenBank/DDBJ databases">
        <title>A Parts List for Fungal Cellulosomes Revealed by Comparative Genomics.</title>
        <authorList>
            <consortium name="DOE Joint Genome Institute"/>
            <person name="Haitjema C.H."/>
            <person name="Gilmore S.P."/>
            <person name="Henske J.K."/>
            <person name="Solomon K.V."/>
            <person name="De Groot R."/>
            <person name="Kuo A."/>
            <person name="Mondo S.J."/>
            <person name="Salamov A.A."/>
            <person name="Labutti K."/>
            <person name="Zhao Z."/>
            <person name="Chiniquy J."/>
            <person name="Barry K."/>
            <person name="Brewer H.M."/>
            <person name="Purvine S.O."/>
            <person name="Wright A.T."/>
            <person name="Boxma B."/>
            <person name="Van Alen T."/>
            <person name="Hackstein J.H."/>
            <person name="Baker S.E."/>
            <person name="Grigoriev I.V."/>
            <person name="O'Malley M.A."/>
        </authorList>
    </citation>
    <scope>NUCLEOTIDE SEQUENCE [LARGE SCALE GENOMIC DNA]</scope>
    <source>
        <strain evidence="10 11">G1</strain>
    </source>
</reference>
<feature type="chain" id="PRO_5012982804" description="Chitin-binding type-1 domain-containing protein" evidence="8">
    <location>
        <begin position="20"/>
        <end position="341"/>
    </location>
</feature>
<accession>A0A1Y1ZCT7</accession>
<comment type="caution">
    <text evidence="10">The sequence shown here is derived from an EMBL/GenBank/DDBJ whole genome shotgun (WGS) entry which is preliminary data.</text>
</comment>
<sequence>MRNIIKLISILNLALLSFGNKESINDSKNDLTNILYTNEIKENKISDIPIKKSNNEMKNSNNNNDTDNDFFNQNVTGKDYPGIPCFDLENKYCTINFSEIGPITYNGFQNCFIYYPFAGIADIEDSKKEINFDLNASLGCIINKQLFGYVQYVNIKGSTDKLTTDTLTLPEHITLKQGENIIEHNNISLNIVLSDCDDVWTVKANDDEINCHTTPMAISTDGRCGYIDDKMILCENECCGEDGQCGTTTEYCNNTCQPFGICGDLTSTLLEKEISTDGRCGPANGKSCPGNECCSRDGYCGTTPEHCDFGCQLPFGVCSNYFYVASKWAYMNYQEDYMEDN</sequence>
<evidence type="ECO:0000313" key="11">
    <source>
        <dbReference type="Proteomes" id="UP000193920"/>
    </source>
</evidence>
<keyword evidence="5" id="KW-0378">Hydrolase</keyword>
<dbReference type="InterPro" id="IPR036861">
    <property type="entry name" value="Endochitinase-like_sf"/>
</dbReference>
<dbReference type="GO" id="GO:0046872">
    <property type="term" value="F:metal ion binding"/>
    <property type="evidence" value="ECO:0007669"/>
    <property type="project" value="UniProtKB-KW"/>
</dbReference>
<feature type="disulfide bond" evidence="7">
    <location>
        <begin position="288"/>
        <end position="300"/>
    </location>
</feature>
<dbReference type="SMART" id="SM00270">
    <property type="entry name" value="ChtBD1"/>
    <property type="match status" value="2"/>
</dbReference>
<dbReference type="EMBL" id="MCOG01000425">
    <property type="protein sequence ID" value="ORY08090.1"/>
    <property type="molecule type" value="Genomic_DNA"/>
</dbReference>
<keyword evidence="4 8" id="KW-0732">Signal</keyword>
<keyword evidence="2 7" id="KW-0147">Chitin-binding</keyword>
<evidence type="ECO:0000256" key="5">
    <source>
        <dbReference type="ARBA" id="ARBA00022801"/>
    </source>
</evidence>
<keyword evidence="7" id="KW-1015">Disulfide bond</keyword>
<comment type="caution">
    <text evidence="7">Lacks conserved residue(s) required for the propagation of feature annotation.</text>
</comment>
<dbReference type="CDD" id="cd11618">
    <property type="entry name" value="ChtBD1_1"/>
    <property type="match status" value="1"/>
</dbReference>
<evidence type="ECO:0000256" key="3">
    <source>
        <dbReference type="ARBA" id="ARBA00022723"/>
    </source>
</evidence>